<gene>
    <name evidence="1" type="ORF">RFI_36826</name>
</gene>
<dbReference type="SUPFAM" id="SSF48371">
    <property type="entry name" value="ARM repeat"/>
    <property type="match status" value="1"/>
</dbReference>
<organism evidence="1 2">
    <name type="scientific">Reticulomyxa filosa</name>
    <dbReference type="NCBI Taxonomy" id="46433"/>
    <lineage>
        <taxon>Eukaryota</taxon>
        <taxon>Sar</taxon>
        <taxon>Rhizaria</taxon>
        <taxon>Retaria</taxon>
        <taxon>Foraminifera</taxon>
        <taxon>Monothalamids</taxon>
        <taxon>Reticulomyxidae</taxon>
        <taxon>Reticulomyxa</taxon>
    </lineage>
</organism>
<dbReference type="Proteomes" id="UP000023152">
    <property type="component" value="Unassembled WGS sequence"/>
</dbReference>
<evidence type="ECO:0000313" key="2">
    <source>
        <dbReference type="Proteomes" id="UP000023152"/>
    </source>
</evidence>
<dbReference type="InterPro" id="IPR016024">
    <property type="entry name" value="ARM-type_fold"/>
</dbReference>
<dbReference type="EMBL" id="ASPP01040540">
    <property type="protein sequence ID" value="ETO00614.1"/>
    <property type="molecule type" value="Genomic_DNA"/>
</dbReference>
<evidence type="ECO:0000313" key="1">
    <source>
        <dbReference type="EMBL" id="ETO00614.1"/>
    </source>
</evidence>
<keyword evidence="2" id="KW-1185">Reference proteome</keyword>
<sequence>MLNVIGFQSQAIQNYINVYFKNNNESDVLNNNRSLKLLSHTPLYLILFCYLSRQDRPSSSNNDKWDEMTLSKLYETLLKGLKCGQAIISCEIQQRVIKYKYLRKDISVKLNEQQLDDVIKLFMDGIVGKDEGIHLVCIFSIAEIALKLNKVFECLMNGKITICKECAHALAKIASQLGGKQLDNALQCFIHRFSSYFYNDGYYTYATQFIMKLEEGQLGDVFKFLIGRLSDEKENDGVRIKCAELIGKISMKWNEKQLK</sequence>
<name>X6LGA3_RETFI</name>
<comment type="caution">
    <text evidence="1">The sequence shown here is derived from an EMBL/GenBank/DDBJ whole genome shotgun (WGS) entry which is preliminary data.</text>
</comment>
<accession>X6LGA3</accession>
<proteinExistence type="predicted"/>
<dbReference type="AlphaFoldDB" id="X6LGA3"/>
<protein>
    <submittedName>
        <fullName evidence="1">Uncharacterized protein</fullName>
    </submittedName>
</protein>
<feature type="non-terminal residue" evidence="1">
    <location>
        <position position="259"/>
    </location>
</feature>
<reference evidence="1 2" key="1">
    <citation type="journal article" date="2013" name="Curr. Biol.">
        <title>The Genome of the Foraminiferan Reticulomyxa filosa.</title>
        <authorList>
            <person name="Glockner G."/>
            <person name="Hulsmann N."/>
            <person name="Schleicher M."/>
            <person name="Noegel A.A."/>
            <person name="Eichinger L."/>
            <person name="Gallinger C."/>
            <person name="Pawlowski J."/>
            <person name="Sierra R."/>
            <person name="Euteneuer U."/>
            <person name="Pillet L."/>
            <person name="Moustafa A."/>
            <person name="Platzer M."/>
            <person name="Groth M."/>
            <person name="Szafranski K."/>
            <person name="Schliwa M."/>
        </authorList>
    </citation>
    <scope>NUCLEOTIDE SEQUENCE [LARGE SCALE GENOMIC DNA]</scope>
</reference>